<reference evidence="2 3" key="1">
    <citation type="journal article" date="2016" name="Nat. Commun.">
        <title>Thousands of microbial genomes shed light on interconnected biogeochemical processes in an aquifer system.</title>
        <authorList>
            <person name="Anantharaman K."/>
            <person name="Brown C.T."/>
            <person name="Hug L.A."/>
            <person name="Sharon I."/>
            <person name="Castelle C.J."/>
            <person name="Probst A.J."/>
            <person name="Thomas B.C."/>
            <person name="Singh A."/>
            <person name="Wilkins M.J."/>
            <person name="Karaoz U."/>
            <person name="Brodie E.L."/>
            <person name="Williams K.H."/>
            <person name="Hubbard S.S."/>
            <person name="Banfield J.F."/>
        </authorList>
    </citation>
    <scope>NUCLEOTIDE SEQUENCE [LARGE SCALE GENOMIC DNA]</scope>
</reference>
<dbReference type="InterPro" id="IPR050400">
    <property type="entry name" value="Bact_Cytoskel_RodZ"/>
</dbReference>
<dbReference type="EMBL" id="MFJU01000015">
    <property type="protein sequence ID" value="OGG36356.1"/>
    <property type="molecule type" value="Genomic_DNA"/>
</dbReference>
<proteinExistence type="predicted"/>
<dbReference type="SUPFAM" id="SSF47413">
    <property type="entry name" value="lambda repressor-like DNA-binding domains"/>
    <property type="match status" value="1"/>
</dbReference>
<sequence>MRTVGEILKKARLEKRLTLDEVEKRIKIRKKYLEALEENAWHKLPSLPYIKGFLRNYSTLLDLRPEEMLAVFRRHYMYEEHGGILPEGISKPLNEPVFRFTPQNITVIIFVSFLLIFFSYLSFQLKTYVSPPNLIITRPAEGELLKNETLEIKGKSDHDAVVEINNKRIALNGKGEFSTTFTLQPGVNTIIIESISKFGKKKTLTRTVSVNTEISPSP</sequence>
<dbReference type="Pfam" id="PF13413">
    <property type="entry name" value="HTH_25"/>
    <property type="match status" value="1"/>
</dbReference>
<gene>
    <name evidence="2" type="ORF">A2968_04890</name>
</gene>
<evidence type="ECO:0008006" key="4">
    <source>
        <dbReference type="Google" id="ProtNLM"/>
    </source>
</evidence>
<dbReference type="Pfam" id="PF09136">
    <property type="entry name" value="Glucodextran_B"/>
    <property type="match status" value="1"/>
</dbReference>
<organism evidence="2 3">
    <name type="scientific">Candidatus Gottesmanbacteria bacterium RIFCSPLOWO2_01_FULL_42_22</name>
    <dbReference type="NCBI Taxonomy" id="1798391"/>
    <lineage>
        <taxon>Bacteria</taxon>
        <taxon>Candidatus Gottesmaniibacteriota</taxon>
    </lineage>
</organism>
<dbReference type="Gene3D" id="2.60.40.10">
    <property type="entry name" value="Immunoglobulins"/>
    <property type="match status" value="1"/>
</dbReference>
<dbReference type="PANTHER" id="PTHR34475">
    <property type="match status" value="1"/>
</dbReference>
<evidence type="ECO:0000313" key="2">
    <source>
        <dbReference type="EMBL" id="OGG36356.1"/>
    </source>
</evidence>
<keyword evidence="1" id="KW-0812">Transmembrane</keyword>
<dbReference type="STRING" id="1798391.A2968_04890"/>
<name>A0A1F6BHE1_9BACT</name>
<dbReference type="AlphaFoldDB" id="A0A1F6BHE1"/>
<accession>A0A1F6BHE1</accession>
<dbReference type="Proteomes" id="UP000176228">
    <property type="component" value="Unassembled WGS sequence"/>
</dbReference>
<keyword evidence="1" id="KW-1133">Transmembrane helix</keyword>
<dbReference type="GO" id="GO:0003677">
    <property type="term" value="F:DNA binding"/>
    <property type="evidence" value="ECO:0007669"/>
    <property type="project" value="InterPro"/>
</dbReference>
<evidence type="ECO:0000256" key="1">
    <source>
        <dbReference type="SAM" id="Phobius"/>
    </source>
</evidence>
<feature type="transmembrane region" description="Helical" evidence="1">
    <location>
        <begin position="105"/>
        <end position="123"/>
    </location>
</feature>
<protein>
    <recommendedName>
        <fullName evidence="4">HTH cro/C1-type domain-containing protein</fullName>
    </recommendedName>
</protein>
<dbReference type="InterPro" id="IPR010982">
    <property type="entry name" value="Lambda_DNA-bd_dom_sf"/>
</dbReference>
<dbReference type="Gene3D" id="1.10.260.40">
    <property type="entry name" value="lambda repressor-like DNA-binding domains"/>
    <property type="match status" value="1"/>
</dbReference>
<dbReference type="InterPro" id="IPR013783">
    <property type="entry name" value="Ig-like_fold"/>
</dbReference>
<keyword evidence="1" id="KW-0472">Membrane</keyword>
<dbReference type="PANTHER" id="PTHR34475:SF1">
    <property type="entry name" value="CYTOSKELETON PROTEIN RODZ"/>
    <property type="match status" value="1"/>
</dbReference>
<comment type="caution">
    <text evidence="2">The sequence shown here is derived from an EMBL/GenBank/DDBJ whole genome shotgun (WGS) entry which is preliminary data.</text>
</comment>
<evidence type="ECO:0000313" key="3">
    <source>
        <dbReference type="Proteomes" id="UP000176228"/>
    </source>
</evidence>